<dbReference type="InterPro" id="IPR005171">
    <property type="entry name" value="Cyt_c_oxidase_su4_prok"/>
</dbReference>
<evidence type="ECO:0000313" key="8">
    <source>
        <dbReference type="Proteomes" id="UP001528040"/>
    </source>
</evidence>
<reference evidence="7 8" key="1">
    <citation type="submission" date="2023-01" db="EMBL/GenBank/DDBJ databases">
        <authorList>
            <person name="Yoon J.-W."/>
        </authorList>
    </citation>
    <scope>NUCLEOTIDE SEQUENCE [LARGE SCALE GENOMIC DNA]</scope>
    <source>
        <strain evidence="7 8">KMU-50</strain>
    </source>
</reference>
<keyword evidence="4 6" id="KW-1133">Transmembrane helix</keyword>
<organism evidence="7 8">
    <name type="scientific">Aliiroseovarius salicola</name>
    <dbReference type="NCBI Taxonomy" id="3009082"/>
    <lineage>
        <taxon>Bacteria</taxon>
        <taxon>Pseudomonadati</taxon>
        <taxon>Pseudomonadota</taxon>
        <taxon>Alphaproteobacteria</taxon>
        <taxon>Rhodobacterales</taxon>
        <taxon>Paracoccaceae</taxon>
        <taxon>Aliiroseovarius</taxon>
    </lineage>
</organism>
<feature type="transmembrane region" description="Helical" evidence="6">
    <location>
        <begin position="66"/>
        <end position="83"/>
    </location>
</feature>
<dbReference type="EMBL" id="JAQIIO010000001">
    <property type="protein sequence ID" value="MDA5092947.1"/>
    <property type="molecule type" value="Genomic_DNA"/>
</dbReference>
<keyword evidence="2" id="KW-1003">Cell membrane</keyword>
<evidence type="ECO:0000256" key="4">
    <source>
        <dbReference type="ARBA" id="ARBA00022989"/>
    </source>
</evidence>
<keyword evidence="8" id="KW-1185">Reference proteome</keyword>
<gene>
    <name evidence="7" type="ORF">O2N63_02510</name>
</gene>
<feature type="transmembrane region" description="Helical" evidence="6">
    <location>
        <begin position="33"/>
        <end position="54"/>
    </location>
</feature>
<evidence type="ECO:0000256" key="2">
    <source>
        <dbReference type="ARBA" id="ARBA00022475"/>
    </source>
</evidence>
<accession>A0ABT4VXH7</accession>
<evidence type="ECO:0000256" key="1">
    <source>
        <dbReference type="ARBA" id="ARBA00004651"/>
    </source>
</evidence>
<evidence type="ECO:0000256" key="3">
    <source>
        <dbReference type="ARBA" id="ARBA00022692"/>
    </source>
</evidence>
<evidence type="ECO:0000256" key="6">
    <source>
        <dbReference type="SAM" id="Phobius"/>
    </source>
</evidence>
<dbReference type="RefSeq" id="WP_271052533.1">
    <property type="nucleotide sequence ID" value="NZ_JAQIIO010000001.1"/>
</dbReference>
<name>A0ABT4VXH7_9RHOB</name>
<comment type="subcellular location">
    <subcellularLocation>
        <location evidence="1">Cell membrane</location>
        <topology evidence="1">Multi-pass membrane protein</topology>
    </subcellularLocation>
</comment>
<keyword evidence="3 6" id="KW-0812">Transmembrane</keyword>
<comment type="caution">
    <text evidence="7">The sequence shown here is derived from an EMBL/GenBank/DDBJ whole genome shotgun (WGS) entry which is preliminary data.</text>
</comment>
<evidence type="ECO:0000313" key="7">
    <source>
        <dbReference type="EMBL" id="MDA5092947.1"/>
    </source>
</evidence>
<dbReference type="Pfam" id="PF03626">
    <property type="entry name" value="COX4_pro"/>
    <property type="match status" value="1"/>
</dbReference>
<proteinExistence type="predicted"/>
<keyword evidence="5 6" id="KW-0472">Membrane</keyword>
<sequence length="84" mass="9068">MTQSALTRAFLTLLALSIGTTLLTELRPQAGMGFVALVLLLAGLKARVILMDYLGLRLAPMWQRGFNAFLVVFLLTGLGLYLAG</sequence>
<protein>
    <submittedName>
        <fullName evidence="7">Cytochrome C oxidase subunit IV family protein</fullName>
    </submittedName>
</protein>
<evidence type="ECO:0000256" key="5">
    <source>
        <dbReference type="ARBA" id="ARBA00023136"/>
    </source>
</evidence>
<dbReference type="Proteomes" id="UP001528040">
    <property type="component" value="Unassembled WGS sequence"/>
</dbReference>